<dbReference type="Pfam" id="PF00378">
    <property type="entry name" value="ECH_1"/>
    <property type="match status" value="1"/>
</dbReference>
<dbReference type="InterPro" id="IPR029045">
    <property type="entry name" value="ClpP/crotonase-like_dom_sf"/>
</dbReference>
<gene>
    <name evidence="1" type="ORF">HC031_22155</name>
</gene>
<keyword evidence="2" id="KW-1185">Reference proteome</keyword>
<dbReference type="PANTHER" id="PTHR11941">
    <property type="entry name" value="ENOYL-COA HYDRATASE-RELATED"/>
    <property type="match status" value="1"/>
</dbReference>
<sequence>MLTDGRAEIATDVEGLRLAVGSDGVAVLLIDRPAKRNALTLDMWRALPGLFAELAADPRVRVLLLAGAGGTFSAGADIGELRHVYGDPQAADAYHATNVAAEEALAAFPRPTIAVIAGACVGGGCQLAAACDLRLAESGARLGITPAKLGVVYPAVPTARLVRLVGPARAKYLLFTADLVDAAQAAGFGLVDEVVPAGELEHRALTMARTIAGRSPQTLGAAKDVIDAVAVGDDPQRAVEPWERASRHAPDVREGLAAFLERRAPVF</sequence>
<dbReference type="CDD" id="cd06558">
    <property type="entry name" value="crotonase-like"/>
    <property type="match status" value="1"/>
</dbReference>
<dbReference type="SUPFAM" id="SSF52096">
    <property type="entry name" value="ClpP/crotonase"/>
    <property type="match status" value="1"/>
</dbReference>
<dbReference type="PANTHER" id="PTHR11941:SF127">
    <property type="entry name" value="ENOYL-COA HYDRATASE ECHA18 (ENOYL HYDRASE) (UNSATURATED ACYL-COA HYDRATASE) (CROTONASE)-RELATED"/>
    <property type="match status" value="1"/>
</dbReference>
<dbReference type="Proteomes" id="UP000722989">
    <property type="component" value="Unassembled WGS sequence"/>
</dbReference>
<comment type="caution">
    <text evidence="1">The sequence shown here is derived from an EMBL/GenBank/DDBJ whole genome shotgun (WGS) entry which is preliminary data.</text>
</comment>
<organism evidence="1 2">
    <name type="scientific">Planosporangium thailandense</name>
    <dbReference type="NCBI Taxonomy" id="765197"/>
    <lineage>
        <taxon>Bacteria</taxon>
        <taxon>Bacillati</taxon>
        <taxon>Actinomycetota</taxon>
        <taxon>Actinomycetes</taxon>
        <taxon>Micromonosporales</taxon>
        <taxon>Micromonosporaceae</taxon>
        <taxon>Planosporangium</taxon>
    </lineage>
</organism>
<dbReference type="Gene3D" id="3.90.226.10">
    <property type="entry name" value="2-enoyl-CoA Hydratase, Chain A, domain 1"/>
    <property type="match status" value="1"/>
</dbReference>
<dbReference type="RefSeq" id="WP_167927306.1">
    <property type="nucleotide sequence ID" value="NZ_JAATVY010000018.1"/>
</dbReference>
<reference evidence="1 2" key="1">
    <citation type="submission" date="2020-03" db="EMBL/GenBank/DDBJ databases">
        <title>WGS of the type strain of Planosporangium spp.</title>
        <authorList>
            <person name="Thawai C."/>
        </authorList>
    </citation>
    <scope>NUCLEOTIDE SEQUENCE [LARGE SCALE GENOMIC DNA]</scope>
    <source>
        <strain evidence="1 2">TBRC 5610</strain>
    </source>
</reference>
<evidence type="ECO:0000313" key="2">
    <source>
        <dbReference type="Proteomes" id="UP000722989"/>
    </source>
</evidence>
<proteinExistence type="predicted"/>
<protein>
    <submittedName>
        <fullName evidence="1">Enoyl-CoA hydratase/isomerase family protein</fullName>
    </submittedName>
</protein>
<dbReference type="EMBL" id="JAATVY010000018">
    <property type="protein sequence ID" value="NJC72400.1"/>
    <property type="molecule type" value="Genomic_DNA"/>
</dbReference>
<dbReference type="InterPro" id="IPR001753">
    <property type="entry name" value="Enoyl-CoA_hydra/iso"/>
</dbReference>
<name>A0ABX0Y4C6_9ACTN</name>
<evidence type="ECO:0000313" key="1">
    <source>
        <dbReference type="EMBL" id="NJC72400.1"/>
    </source>
</evidence>
<accession>A0ABX0Y4C6</accession>